<dbReference type="AlphaFoldDB" id="A0AAJ0F8B4"/>
<evidence type="ECO:0000313" key="3">
    <source>
        <dbReference type="Proteomes" id="UP001239445"/>
    </source>
</evidence>
<feature type="region of interest" description="Disordered" evidence="1">
    <location>
        <begin position="539"/>
        <end position="563"/>
    </location>
</feature>
<evidence type="ECO:0000313" key="2">
    <source>
        <dbReference type="EMBL" id="KAK1757782.1"/>
    </source>
</evidence>
<accession>A0AAJ0F8B4</accession>
<proteinExistence type="predicted"/>
<evidence type="ECO:0000256" key="1">
    <source>
        <dbReference type="SAM" id="MobiDB-lite"/>
    </source>
</evidence>
<name>A0AAJ0F8B4_9PEZI</name>
<protein>
    <submittedName>
        <fullName evidence="2">Uncharacterized protein</fullName>
    </submittedName>
</protein>
<keyword evidence="3" id="KW-1185">Reference proteome</keyword>
<reference evidence="2" key="1">
    <citation type="submission" date="2023-06" db="EMBL/GenBank/DDBJ databases">
        <title>Genome-scale phylogeny and comparative genomics of the fungal order Sordariales.</title>
        <authorList>
            <consortium name="Lawrence Berkeley National Laboratory"/>
            <person name="Hensen N."/>
            <person name="Bonometti L."/>
            <person name="Westerberg I."/>
            <person name="Brannstrom I.O."/>
            <person name="Guillou S."/>
            <person name="Cros-Aarteil S."/>
            <person name="Calhoun S."/>
            <person name="Haridas S."/>
            <person name="Kuo A."/>
            <person name="Mondo S."/>
            <person name="Pangilinan J."/>
            <person name="Riley R."/>
            <person name="Labutti K."/>
            <person name="Andreopoulos B."/>
            <person name="Lipzen A."/>
            <person name="Chen C."/>
            <person name="Yanf M."/>
            <person name="Daum C."/>
            <person name="Ng V."/>
            <person name="Clum A."/>
            <person name="Steindorff A."/>
            <person name="Ohm R."/>
            <person name="Martin F."/>
            <person name="Silar P."/>
            <person name="Natvig D."/>
            <person name="Lalanne C."/>
            <person name="Gautier V."/>
            <person name="Ament-Velasquez S.L."/>
            <person name="Kruys A."/>
            <person name="Hutchinson M.I."/>
            <person name="Powell A.J."/>
            <person name="Barry K."/>
            <person name="Miller A.N."/>
            <person name="Grigoriev I.V."/>
            <person name="Debuchy R."/>
            <person name="Gladieux P."/>
            <person name="Thoren M.H."/>
            <person name="Johannesson H."/>
        </authorList>
    </citation>
    <scope>NUCLEOTIDE SEQUENCE</scope>
    <source>
        <strain evidence="2">PSN4</strain>
    </source>
</reference>
<sequence length="563" mass="64562">MAGTKTLPPRYDGLPVKDVVFKINQEGNALGDVLRAWAILGYVDPDRSKDQNYKPTKPKIKEFREQIDYLWQSIRKHDDTPMGRVALARCLEALRALRQDQRSWTVDTAHLNLRGAYNSAVSWGDLEDPDVKYPSLRDAAYDELGYMDRQDVSNLVSLETDDQIEDRTWTRYHAYQGFAANDLRGIRRRFRALPAPEDDSLWHGVSFHVTVTTDDGFPNMMNHAVVKACIWTYFTQVLEHPEHLRWRDYMWLNYCLDDRDSEELIAARGRRSILRHLHCNSRVHGHLGSLDGIPASEPDPAILHVIADYYGRQIVVFKYEGAKDANGVLQRWIDPAEFNRKRTYKSYAYGHMGPTSTEPQIFLVTTDFRHFDPVIWVGDHSPFTPNGTPWFQVPVEGRVRHPAPWWKDGSKASHLEAALPGTPPRYIPHFCVPGDTNAKPGTDLWVPSADAALTDETLNLFRYGRDVPGNELVYIPTEKVMAKWTGPVERWEYKIERDGNARQIRYEGMQARFDEMMDKYHKIKRLDQNSVFRWVHRQFPGAPGMEPDKPADGDGDGDGGGGN</sequence>
<organism evidence="2 3">
    <name type="scientific">Echria macrotheca</name>
    <dbReference type="NCBI Taxonomy" id="438768"/>
    <lineage>
        <taxon>Eukaryota</taxon>
        <taxon>Fungi</taxon>
        <taxon>Dikarya</taxon>
        <taxon>Ascomycota</taxon>
        <taxon>Pezizomycotina</taxon>
        <taxon>Sordariomycetes</taxon>
        <taxon>Sordariomycetidae</taxon>
        <taxon>Sordariales</taxon>
        <taxon>Schizotheciaceae</taxon>
        <taxon>Echria</taxon>
    </lineage>
</organism>
<comment type="caution">
    <text evidence="2">The sequence shown here is derived from an EMBL/GenBank/DDBJ whole genome shotgun (WGS) entry which is preliminary data.</text>
</comment>
<gene>
    <name evidence="2" type="ORF">QBC47DRAFT_400116</name>
</gene>
<dbReference type="Proteomes" id="UP001239445">
    <property type="component" value="Unassembled WGS sequence"/>
</dbReference>
<dbReference type="EMBL" id="MU839830">
    <property type="protein sequence ID" value="KAK1757782.1"/>
    <property type="molecule type" value="Genomic_DNA"/>
</dbReference>